<dbReference type="OrthoDB" id="27490at2759"/>
<evidence type="ECO:0000256" key="5">
    <source>
        <dbReference type="ARBA" id="ARBA00022517"/>
    </source>
</evidence>
<dbReference type="Gene3D" id="3.10.450.220">
    <property type="match status" value="1"/>
</dbReference>
<dbReference type="GO" id="GO:0005730">
    <property type="term" value="C:nucleolus"/>
    <property type="evidence" value="ECO:0007669"/>
    <property type="project" value="UniProtKB-SubCell"/>
</dbReference>
<name>A0A7M5WQ97_9CNID</name>
<dbReference type="Proteomes" id="UP000594262">
    <property type="component" value="Unplaced"/>
</dbReference>
<keyword evidence="7 8" id="KW-0539">Nucleus</keyword>
<evidence type="ECO:0000259" key="9">
    <source>
        <dbReference type="SMART" id="SM00359"/>
    </source>
</evidence>
<dbReference type="InterPro" id="IPR015947">
    <property type="entry name" value="PUA-like_sf"/>
</dbReference>
<dbReference type="SUPFAM" id="SSF88802">
    <property type="entry name" value="Pre-PUA domain"/>
    <property type="match status" value="1"/>
</dbReference>
<organism evidence="10 11">
    <name type="scientific">Clytia hemisphaerica</name>
    <dbReference type="NCBI Taxonomy" id="252671"/>
    <lineage>
        <taxon>Eukaryota</taxon>
        <taxon>Metazoa</taxon>
        <taxon>Cnidaria</taxon>
        <taxon>Hydrozoa</taxon>
        <taxon>Hydroidolina</taxon>
        <taxon>Leptothecata</taxon>
        <taxon>Obeliida</taxon>
        <taxon>Clytiidae</taxon>
        <taxon>Clytia</taxon>
    </lineage>
</organism>
<dbReference type="Gene3D" id="2.30.130.10">
    <property type="entry name" value="PUA domain"/>
    <property type="match status" value="1"/>
</dbReference>
<evidence type="ECO:0000313" key="11">
    <source>
        <dbReference type="Proteomes" id="UP000594262"/>
    </source>
</evidence>
<dbReference type="InterPro" id="IPR005155">
    <property type="entry name" value="UPF0113_PUA"/>
</dbReference>
<dbReference type="Pfam" id="PF17833">
    <property type="entry name" value="pre-PUA_NIP7"/>
    <property type="match status" value="1"/>
</dbReference>
<proteinExistence type="inferred from homology"/>
<dbReference type="CDD" id="cd21146">
    <property type="entry name" value="Nip7_N_euk"/>
    <property type="match status" value="1"/>
</dbReference>
<evidence type="ECO:0000313" key="10">
    <source>
        <dbReference type="EnsemblMetazoa" id="CLYHEMP001059.1"/>
    </source>
</evidence>
<comment type="similarity">
    <text evidence="3 8">Belongs to the NIP7 family.</text>
</comment>
<reference evidence="10" key="1">
    <citation type="submission" date="2021-01" db="UniProtKB">
        <authorList>
            <consortium name="EnsemblMetazoa"/>
        </authorList>
    </citation>
    <scope>IDENTIFICATION</scope>
</reference>
<evidence type="ECO:0000256" key="4">
    <source>
        <dbReference type="ARBA" id="ARBA00018162"/>
    </source>
</evidence>
<evidence type="ECO:0000256" key="8">
    <source>
        <dbReference type="PIRNR" id="PIRNR017190"/>
    </source>
</evidence>
<evidence type="ECO:0000256" key="1">
    <source>
        <dbReference type="ARBA" id="ARBA00004087"/>
    </source>
</evidence>
<dbReference type="InterPro" id="IPR002478">
    <property type="entry name" value="PUA"/>
</dbReference>
<evidence type="ECO:0000256" key="6">
    <source>
        <dbReference type="ARBA" id="ARBA00022884"/>
    </source>
</evidence>
<keyword evidence="5 8" id="KW-0690">Ribosome biogenesis</keyword>
<dbReference type="SMART" id="SM00359">
    <property type="entry name" value="PUA"/>
    <property type="match status" value="1"/>
</dbReference>
<dbReference type="InterPro" id="IPR040598">
    <property type="entry name" value="NIP7_N"/>
</dbReference>
<accession>A0A7M5WQ97</accession>
<dbReference type="GO" id="GO:0042255">
    <property type="term" value="P:ribosome assembly"/>
    <property type="evidence" value="ECO:0007669"/>
    <property type="project" value="InterPro"/>
</dbReference>
<comment type="subunit">
    <text evidence="8">Interacts with pre-ribosome complex.</text>
</comment>
<dbReference type="EnsemblMetazoa" id="CLYHEMT001059.1">
    <property type="protein sequence ID" value="CLYHEMP001059.1"/>
    <property type="gene ID" value="CLYHEMG001059"/>
</dbReference>
<dbReference type="InterPro" id="IPR055359">
    <property type="entry name" value="Nip7_N_euk"/>
</dbReference>
<dbReference type="InterPro" id="IPR016686">
    <property type="entry name" value="Ribosomal_synth_fac_NIP7"/>
</dbReference>
<dbReference type="AlphaFoldDB" id="A0A7M5WQ97"/>
<sequence length="201" mass="23064">VSKKLFKFLQYITLFFQNKIKMRPLTEEETKVVFEKLTKYIGENVKCLIDRPDGLYCFRLHKDRIYYVKEDIMKKATNIGRPNLISLGTCFGKYTKAGNFKLLITALDFLAPYAKYKVWVKPSSEQSYLYGHNVLKSGLGRITDNTPQYQGVVIYSMGDIPLGFGATARSTQQCRHADASDVVCFHQTDIGEYLRSENTLL</sequence>
<evidence type="ECO:0000256" key="7">
    <source>
        <dbReference type="ARBA" id="ARBA00023242"/>
    </source>
</evidence>
<dbReference type="FunFam" id="2.30.130.10:FF:000002">
    <property type="entry name" value="60S ribosome subunit biogenesis protein NIP7 homolog"/>
    <property type="match status" value="1"/>
</dbReference>
<dbReference type="SUPFAM" id="SSF88697">
    <property type="entry name" value="PUA domain-like"/>
    <property type="match status" value="1"/>
</dbReference>
<protein>
    <recommendedName>
        <fullName evidence="4 8">60S ribosome subunit biogenesis protein NIP7 homolog</fullName>
    </recommendedName>
</protein>
<evidence type="ECO:0000256" key="2">
    <source>
        <dbReference type="ARBA" id="ARBA00004604"/>
    </source>
</evidence>
<dbReference type="PANTHER" id="PTHR23415">
    <property type="entry name" value="CYCLIN-DEPENDENT KINASES REGULATORY SUBUNIT/60S RIBOSOME SUBUNIT BIOGENESIS PROTEIN NIP7"/>
    <property type="match status" value="1"/>
</dbReference>
<comment type="subcellular location">
    <subcellularLocation>
        <location evidence="2">Nucleus</location>
        <location evidence="2">Nucleolus</location>
    </subcellularLocation>
</comment>
<dbReference type="Pfam" id="PF03657">
    <property type="entry name" value="UPF0113"/>
    <property type="match status" value="1"/>
</dbReference>
<dbReference type="CDD" id="cd21151">
    <property type="entry name" value="PUA_Nip7-like"/>
    <property type="match status" value="1"/>
</dbReference>
<dbReference type="InterPro" id="IPR036974">
    <property type="entry name" value="PUA_sf"/>
</dbReference>
<dbReference type="FunFam" id="3.10.450.220:FF:000001">
    <property type="entry name" value="60S ribosome subunit biogenesis protein NIP7 homolog"/>
    <property type="match status" value="1"/>
</dbReference>
<evidence type="ECO:0000256" key="3">
    <source>
        <dbReference type="ARBA" id="ARBA00009895"/>
    </source>
</evidence>
<keyword evidence="6 8" id="KW-0694">RNA-binding</keyword>
<feature type="domain" description="PUA" evidence="9">
    <location>
        <begin position="116"/>
        <end position="191"/>
    </location>
</feature>
<dbReference type="PROSITE" id="PS50890">
    <property type="entry name" value="PUA"/>
    <property type="match status" value="1"/>
</dbReference>
<keyword evidence="11" id="KW-1185">Reference proteome</keyword>
<dbReference type="GO" id="GO:0003723">
    <property type="term" value="F:RNA binding"/>
    <property type="evidence" value="ECO:0007669"/>
    <property type="project" value="UniProtKB-KW"/>
</dbReference>
<comment type="function">
    <text evidence="1 8">Required for proper 34S pre-rRNA processing and 60S ribosome subunit assembly.</text>
</comment>
<dbReference type="PIRSF" id="PIRSF017190">
    <property type="entry name" value="Rbsml_synth_fac_NIP7"/>
    <property type="match status" value="1"/>
</dbReference>